<dbReference type="PATRIC" id="fig|1158610.3.peg.3131"/>
<evidence type="ECO:0008006" key="4">
    <source>
        <dbReference type="Google" id="ProtNLM"/>
    </source>
</evidence>
<protein>
    <recommendedName>
        <fullName evidence="4">Bacteriocin transport accessory protein</fullName>
    </recommendedName>
</protein>
<keyword evidence="1" id="KW-1133">Transmembrane helix</keyword>
<accession>R3WI73</accession>
<dbReference type="eggNOG" id="COG0526">
    <property type="taxonomic scope" value="Bacteria"/>
</dbReference>
<keyword evidence="1" id="KW-0472">Membrane</keyword>
<dbReference type="HOGENOM" id="CLU_121850_3_1_9"/>
<keyword evidence="3" id="KW-1185">Reference proteome</keyword>
<dbReference type="SUPFAM" id="SSF52833">
    <property type="entry name" value="Thioredoxin-like"/>
    <property type="match status" value="1"/>
</dbReference>
<dbReference type="EMBL" id="AJAT01000018">
    <property type="protein sequence ID" value="EOL41580.1"/>
    <property type="molecule type" value="Genomic_DNA"/>
</dbReference>
<comment type="caution">
    <text evidence="2">The sequence shown here is derived from an EMBL/GenBank/DDBJ whole genome shotgun (WGS) entry which is preliminary data.</text>
</comment>
<keyword evidence="1" id="KW-0812">Transmembrane</keyword>
<dbReference type="STRING" id="154621.RV11_GL000955"/>
<evidence type="ECO:0000313" key="3">
    <source>
        <dbReference type="Proteomes" id="UP000013785"/>
    </source>
</evidence>
<organism evidence="2 3">
    <name type="scientific">Enterococcus phoeniculicola ATCC BAA-412</name>
    <dbReference type="NCBI Taxonomy" id="1158610"/>
    <lineage>
        <taxon>Bacteria</taxon>
        <taxon>Bacillati</taxon>
        <taxon>Bacillota</taxon>
        <taxon>Bacilli</taxon>
        <taxon>Lactobacillales</taxon>
        <taxon>Enterococcaceae</taxon>
        <taxon>Enterococcus</taxon>
    </lineage>
</organism>
<gene>
    <name evidence="2" type="ORF">UC3_03143</name>
</gene>
<dbReference type="Proteomes" id="UP000013785">
    <property type="component" value="Unassembled WGS sequence"/>
</dbReference>
<dbReference type="InterPro" id="IPR046698">
    <property type="entry name" value="PedC-like"/>
</dbReference>
<dbReference type="RefSeq" id="WP_010769777.1">
    <property type="nucleotide sequence ID" value="NZ_ASWE01000001.1"/>
</dbReference>
<proteinExistence type="predicted"/>
<evidence type="ECO:0000256" key="1">
    <source>
        <dbReference type="SAM" id="Phobius"/>
    </source>
</evidence>
<dbReference type="Gene3D" id="3.40.30.10">
    <property type="entry name" value="Glutaredoxin"/>
    <property type="match status" value="1"/>
</dbReference>
<dbReference type="CDD" id="cd02947">
    <property type="entry name" value="TRX_family"/>
    <property type="match status" value="1"/>
</dbReference>
<sequence>MKKHFFRAVGILIGVLGILGLGISIYQKYPEYQYDKVVSQLTIVTPDDINKKIETGEKFVLFTGRKTCPDCRKFVSKLKKIQVDIGEDMLILYLNSEDRLDTSIQLFRDLYEIEEVPSLIIFANGESTALNPESTVLDIEDKIYDLQ</sequence>
<feature type="transmembrane region" description="Helical" evidence="1">
    <location>
        <begin position="6"/>
        <end position="26"/>
    </location>
</feature>
<dbReference type="InterPro" id="IPR036249">
    <property type="entry name" value="Thioredoxin-like_sf"/>
</dbReference>
<name>R3WI73_9ENTE</name>
<reference evidence="2 3" key="1">
    <citation type="submission" date="2013-02" db="EMBL/GenBank/DDBJ databases">
        <title>The Genome Sequence of Enterococcus phoeniculicola BAA-412.</title>
        <authorList>
            <consortium name="The Broad Institute Genome Sequencing Platform"/>
            <consortium name="The Broad Institute Genome Sequencing Center for Infectious Disease"/>
            <person name="Earl A.M."/>
            <person name="Gilmore M.S."/>
            <person name="Lebreton F."/>
            <person name="Walker B."/>
            <person name="Young S.K."/>
            <person name="Zeng Q."/>
            <person name="Gargeya S."/>
            <person name="Fitzgerald M."/>
            <person name="Haas B."/>
            <person name="Abouelleil A."/>
            <person name="Alvarado L."/>
            <person name="Arachchi H.M."/>
            <person name="Berlin A.M."/>
            <person name="Chapman S.B."/>
            <person name="Dewar J."/>
            <person name="Goldberg J."/>
            <person name="Griggs A."/>
            <person name="Gujja S."/>
            <person name="Hansen M."/>
            <person name="Howarth C."/>
            <person name="Imamovic A."/>
            <person name="Larimer J."/>
            <person name="McCowan C."/>
            <person name="Murphy C."/>
            <person name="Neiman D."/>
            <person name="Pearson M."/>
            <person name="Priest M."/>
            <person name="Roberts A."/>
            <person name="Saif S."/>
            <person name="Shea T."/>
            <person name="Sisk P."/>
            <person name="Sykes S."/>
            <person name="Wortman J."/>
            <person name="Nusbaum C."/>
            <person name="Birren B."/>
        </authorList>
    </citation>
    <scope>NUCLEOTIDE SEQUENCE [LARGE SCALE GENOMIC DNA]</scope>
    <source>
        <strain evidence="2 3">ATCC BAA-412</strain>
    </source>
</reference>
<evidence type="ECO:0000313" key="2">
    <source>
        <dbReference type="EMBL" id="EOL41580.1"/>
    </source>
</evidence>
<dbReference type="Pfam" id="PF20207">
    <property type="entry name" value="DUF6568"/>
    <property type="match status" value="1"/>
</dbReference>
<dbReference type="OrthoDB" id="2200493at2"/>
<dbReference type="AlphaFoldDB" id="R3WI73"/>